<dbReference type="PROSITE" id="PS50850">
    <property type="entry name" value="MFS"/>
    <property type="match status" value="1"/>
</dbReference>
<dbReference type="PANTHER" id="PTHR23521">
    <property type="entry name" value="TRANSPORTER MFS SUPERFAMILY"/>
    <property type="match status" value="1"/>
</dbReference>
<feature type="transmembrane region" description="Helical" evidence="4">
    <location>
        <begin position="210"/>
        <end position="231"/>
    </location>
</feature>
<feature type="transmembrane region" description="Helical" evidence="4">
    <location>
        <begin position="171"/>
        <end position="189"/>
    </location>
</feature>
<dbReference type="Gene3D" id="1.20.1250.20">
    <property type="entry name" value="MFS general substrate transporter like domains"/>
    <property type="match status" value="2"/>
</dbReference>
<feature type="transmembrane region" description="Helical" evidence="4">
    <location>
        <begin position="308"/>
        <end position="328"/>
    </location>
</feature>
<feature type="domain" description="Major facilitator superfamily (MFS) profile" evidence="5">
    <location>
        <begin position="13"/>
        <end position="400"/>
    </location>
</feature>
<feature type="transmembrane region" description="Helical" evidence="4">
    <location>
        <begin position="43"/>
        <end position="67"/>
    </location>
</feature>
<feature type="transmembrane region" description="Helical" evidence="4">
    <location>
        <begin position="251"/>
        <end position="271"/>
    </location>
</feature>
<dbReference type="EMBL" id="JBBUTH010000005">
    <property type="protein sequence ID" value="MEK8050827.1"/>
    <property type="molecule type" value="Genomic_DNA"/>
</dbReference>
<keyword evidence="7" id="KW-1185">Reference proteome</keyword>
<evidence type="ECO:0000256" key="1">
    <source>
        <dbReference type="ARBA" id="ARBA00022692"/>
    </source>
</evidence>
<dbReference type="InterPro" id="IPR011701">
    <property type="entry name" value="MFS"/>
</dbReference>
<evidence type="ECO:0000313" key="6">
    <source>
        <dbReference type="EMBL" id="MEK8050827.1"/>
    </source>
</evidence>
<dbReference type="SUPFAM" id="SSF103473">
    <property type="entry name" value="MFS general substrate transporter"/>
    <property type="match status" value="1"/>
</dbReference>
<evidence type="ECO:0000313" key="7">
    <source>
        <dbReference type="Proteomes" id="UP001365405"/>
    </source>
</evidence>
<sequence length="400" mass="40598">MTASMGAGAHRRSLALLFAATFVELTAIFVFGPLLLFQLQARGLGTALSGLFAASGWLGVLLVTPLATRLVQRLGTSRALLLSGGLPVLTTAAIQLTDSVPGWALLNAVSGMAGALRWVLSEALIARLAPPERRGRVMGLFSTLIGGTFMLGPALLAAALSRGVTLHQIGWIVWGLCALSLALLAFIRAPELGAAPEGAAGEGTAAASPGLLAAVRAAPVVMVTGLVGGFFEAGLSGALPLWGLSLGWSEAAAALLVTLSGLGSTLAAAPVGELADRLPRERLRRIGVGLCLAGALAVPWVAMPGGGWLAWPVVLLWGAAGAGLYTLAMTEIGHLHADAGHGPALVQATAVLVLAYTLGGLLSPILVGQALAWQPRWGLAAVLIAVALAGFWRPGPRKAI</sequence>
<dbReference type="RefSeq" id="WP_341410519.1">
    <property type="nucleotide sequence ID" value="NZ_JBBUTH010000005.1"/>
</dbReference>
<gene>
    <name evidence="6" type="ORF">AACH10_11325</name>
</gene>
<feature type="transmembrane region" description="Helical" evidence="4">
    <location>
        <begin position="137"/>
        <end position="159"/>
    </location>
</feature>
<organism evidence="6 7">
    <name type="scientific">Pseudaquabacterium inlustre</name>
    <dbReference type="NCBI Taxonomy" id="2984192"/>
    <lineage>
        <taxon>Bacteria</taxon>
        <taxon>Pseudomonadati</taxon>
        <taxon>Pseudomonadota</taxon>
        <taxon>Betaproteobacteria</taxon>
        <taxon>Burkholderiales</taxon>
        <taxon>Sphaerotilaceae</taxon>
        <taxon>Pseudaquabacterium</taxon>
    </lineage>
</organism>
<evidence type="ECO:0000256" key="2">
    <source>
        <dbReference type="ARBA" id="ARBA00022989"/>
    </source>
</evidence>
<reference evidence="6 7" key="1">
    <citation type="submission" date="2024-04" db="EMBL/GenBank/DDBJ databases">
        <title>Novel species of the genus Ideonella isolated from streams.</title>
        <authorList>
            <person name="Lu H."/>
        </authorList>
    </citation>
    <scope>NUCLEOTIDE SEQUENCE [LARGE SCALE GENOMIC DNA]</scope>
    <source>
        <strain evidence="6 7">DXS22W</strain>
    </source>
</reference>
<feature type="transmembrane region" description="Helical" evidence="4">
    <location>
        <begin position="14"/>
        <end position="37"/>
    </location>
</feature>
<feature type="transmembrane region" description="Helical" evidence="4">
    <location>
        <begin position="103"/>
        <end position="125"/>
    </location>
</feature>
<keyword evidence="3 4" id="KW-0472">Membrane</keyword>
<accession>A0ABU9CJV4</accession>
<name>A0ABU9CJV4_9BURK</name>
<evidence type="ECO:0000259" key="5">
    <source>
        <dbReference type="PROSITE" id="PS50850"/>
    </source>
</evidence>
<keyword evidence="1 4" id="KW-0812">Transmembrane</keyword>
<feature type="transmembrane region" description="Helical" evidence="4">
    <location>
        <begin position="79"/>
        <end position="97"/>
    </location>
</feature>
<feature type="transmembrane region" description="Helical" evidence="4">
    <location>
        <begin position="283"/>
        <end position="302"/>
    </location>
</feature>
<evidence type="ECO:0000256" key="4">
    <source>
        <dbReference type="SAM" id="Phobius"/>
    </source>
</evidence>
<dbReference type="InterPro" id="IPR020846">
    <property type="entry name" value="MFS_dom"/>
</dbReference>
<dbReference type="Proteomes" id="UP001365405">
    <property type="component" value="Unassembled WGS sequence"/>
</dbReference>
<keyword evidence="2 4" id="KW-1133">Transmembrane helix</keyword>
<feature type="transmembrane region" description="Helical" evidence="4">
    <location>
        <begin position="377"/>
        <end position="395"/>
    </location>
</feature>
<dbReference type="Pfam" id="PF07690">
    <property type="entry name" value="MFS_1"/>
    <property type="match status" value="1"/>
</dbReference>
<proteinExistence type="predicted"/>
<evidence type="ECO:0000256" key="3">
    <source>
        <dbReference type="ARBA" id="ARBA00023136"/>
    </source>
</evidence>
<protein>
    <submittedName>
        <fullName evidence="6">MFS transporter</fullName>
    </submittedName>
</protein>
<dbReference type="PANTHER" id="PTHR23521:SF3">
    <property type="entry name" value="MFS TRANSPORTER"/>
    <property type="match status" value="1"/>
</dbReference>
<feature type="transmembrane region" description="Helical" evidence="4">
    <location>
        <begin position="349"/>
        <end position="371"/>
    </location>
</feature>
<comment type="caution">
    <text evidence="6">The sequence shown here is derived from an EMBL/GenBank/DDBJ whole genome shotgun (WGS) entry which is preliminary data.</text>
</comment>
<dbReference type="InterPro" id="IPR036259">
    <property type="entry name" value="MFS_trans_sf"/>
</dbReference>